<dbReference type="KEGG" id="paun:MJA45_17575"/>
<keyword evidence="10" id="KW-1185">Reference proteome</keyword>
<evidence type="ECO:0000313" key="9">
    <source>
        <dbReference type="EMBL" id="WNQ09434.1"/>
    </source>
</evidence>
<keyword evidence="6 7" id="KW-0472">Membrane</keyword>
<evidence type="ECO:0000256" key="2">
    <source>
        <dbReference type="ARBA" id="ARBA00004936"/>
    </source>
</evidence>
<dbReference type="Gene3D" id="3.40.720.10">
    <property type="entry name" value="Alkaline Phosphatase, subunit A"/>
    <property type="match status" value="1"/>
</dbReference>
<evidence type="ECO:0000313" key="10">
    <source>
        <dbReference type="Proteomes" id="UP001305702"/>
    </source>
</evidence>
<dbReference type="InterPro" id="IPR014756">
    <property type="entry name" value="Ig_E-set"/>
</dbReference>
<reference evidence="9 10" key="1">
    <citation type="submission" date="2022-02" db="EMBL/GenBank/DDBJ databases">
        <title>Paenibacillus sp. MBLB1776 Whole Genome Shotgun Sequencing.</title>
        <authorList>
            <person name="Hwang C.Y."/>
            <person name="Cho E.-S."/>
            <person name="Seo M.-J."/>
        </authorList>
    </citation>
    <scope>NUCLEOTIDE SEQUENCE [LARGE SCALE GENOMIC DNA]</scope>
    <source>
        <strain evidence="9 10">MBLB1776</strain>
    </source>
</reference>
<evidence type="ECO:0000256" key="6">
    <source>
        <dbReference type="ARBA" id="ARBA00023136"/>
    </source>
</evidence>
<dbReference type="InterPro" id="IPR050448">
    <property type="entry name" value="OpgB/LTA_synthase_biosynth"/>
</dbReference>
<gene>
    <name evidence="9" type="ORF">MJA45_17575</name>
</gene>
<dbReference type="GO" id="GO:0005886">
    <property type="term" value="C:plasma membrane"/>
    <property type="evidence" value="ECO:0007669"/>
    <property type="project" value="UniProtKB-SubCell"/>
</dbReference>
<evidence type="ECO:0000256" key="1">
    <source>
        <dbReference type="ARBA" id="ARBA00004651"/>
    </source>
</evidence>
<evidence type="ECO:0000256" key="3">
    <source>
        <dbReference type="ARBA" id="ARBA00022475"/>
    </source>
</evidence>
<dbReference type="PANTHER" id="PTHR47371">
    <property type="entry name" value="LIPOTEICHOIC ACID SYNTHASE"/>
    <property type="match status" value="1"/>
</dbReference>
<keyword evidence="3" id="KW-1003">Cell membrane</keyword>
<keyword evidence="5 7" id="KW-1133">Transmembrane helix</keyword>
<protein>
    <submittedName>
        <fullName evidence="9">LTA synthase family protein</fullName>
    </submittedName>
</protein>
<accession>A0AA96RFW6</accession>
<comment type="subcellular location">
    <subcellularLocation>
        <location evidence="1">Cell membrane</location>
        <topology evidence="1">Multi-pass membrane protein</topology>
    </subcellularLocation>
</comment>
<dbReference type="PANTHER" id="PTHR47371:SF3">
    <property type="entry name" value="PHOSPHOGLYCEROL TRANSFERASE I"/>
    <property type="match status" value="1"/>
</dbReference>
<dbReference type="Pfam" id="PF00884">
    <property type="entry name" value="Sulfatase"/>
    <property type="match status" value="1"/>
</dbReference>
<dbReference type="SUPFAM" id="SSF53649">
    <property type="entry name" value="Alkaline phosphatase-like"/>
    <property type="match status" value="1"/>
</dbReference>
<dbReference type="EMBL" id="CP130318">
    <property type="protein sequence ID" value="WNQ09434.1"/>
    <property type="molecule type" value="Genomic_DNA"/>
</dbReference>
<feature type="transmembrane region" description="Helical" evidence="7">
    <location>
        <begin position="146"/>
        <end position="164"/>
    </location>
</feature>
<dbReference type="Proteomes" id="UP001305702">
    <property type="component" value="Chromosome"/>
</dbReference>
<keyword evidence="4 7" id="KW-0812">Transmembrane</keyword>
<evidence type="ECO:0000256" key="7">
    <source>
        <dbReference type="SAM" id="Phobius"/>
    </source>
</evidence>
<name>A0AA96RFW6_9BACL</name>
<dbReference type="InterPro" id="IPR017850">
    <property type="entry name" value="Alkaline_phosphatase_core_sf"/>
</dbReference>
<feature type="transmembrane region" description="Helical" evidence="7">
    <location>
        <begin position="68"/>
        <end position="94"/>
    </location>
</feature>
<comment type="pathway">
    <text evidence="2">Cell wall biogenesis; lipoteichoic acid biosynthesis.</text>
</comment>
<proteinExistence type="predicted"/>
<organism evidence="9 10">
    <name type="scientific">Paenibacillus aurantius</name>
    <dbReference type="NCBI Taxonomy" id="2918900"/>
    <lineage>
        <taxon>Bacteria</taxon>
        <taxon>Bacillati</taxon>
        <taxon>Bacillota</taxon>
        <taxon>Bacilli</taxon>
        <taxon>Bacillales</taxon>
        <taxon>Paenibacillaceae</taxon>
        <taxon>Paenibacillus</taxon>
    </lineage>
</organism>
<evidence type="ECO:0000259" key="8">
    <source>
        <dbReference type="Pfam" id="PF00884"/>
    </source>
</evidence>
<feature type="transmembrane region" description="Helical" evidence="7">
    <location>
        <begin position="42"/>
        <end position="61"/>
    </location>
</feature>
<feature type="transmembrane region" description="Helical" evidence="7">
    <location>
        <begin position="114"/>
        <end position="134"/>
    </location>
</feature>
<dbReference type="RefSeq" id="WP_315603206.1">
    <property type="nucleotide sequence ID" value="NZ_CP130318.1"/>
</dbReference>
<sequence length="694" mass="79271">MLYILSRLPLLILPALLVGLTEFCNRGHVKATIKWVLQRPHEFALNYLLVFGLYFLFVALTSRMRTSYWIVTFILLTTSLVSGIKFKILGLPMLPWDLVLSSEGADVAQYAGDLLRWELVGGVAAFFLISYLVLHRVPRTARKSNWPERAVLLLLSAFLLYGTYTNKPYKFQNAFKISTIPWDQAENYLQNGFLLTSMLNMDLVFIPEPEGYTATAIENYIKEIPRRTNTDGAVKPNIIVMLSESFWDPTLMKDVKFSEDPIPFFHSLQQTYTSGTLLSPQFGGGTANVEFEVLSGNSIRFLPQGSLAYIQYVNHEVDSLASILDRQDYNTVSVNPFHNWFFDSNKVYKDFGFGKFISSEFFDSGVNGLYIPDTKVSEVIINEAQKSKGPDFIFANTMENHWPYEPWKFGNNNHFKVLNNYSEETKGIIETYAQGVHNAEQSFKMMVDHFSKTKEPTIIVFFGDHLPLLGNEYGVYKETGYLTENDPDFLKKMYSTPFVVWNNYLPEKKETLNINPSFLGPYVLNLAERKGSYYTDYLYQLSKKMPIIPPKNHYEEMNIKEEDLTEYKLLQHDILFGSRYGYKDISEPIIHKDYVLGFGDMKIESVDSEVLASPDSQGESDTPVEIHGHFFVPGSIVYLGDKPLKTTYHDESHLTASIPKALMAKKGKKTLQVEVYDSKKIAIAKSNPFELAAK</sequence>
<dbReference type="InterPro" id="IPR000917">
    <property type="entry name" value="Sulfatase_N"/>
</dbReference>
<evidence type="ECO:0000256" key="5">
    <source>
        <dbReference type="ARBA" id="ARBA00022989"/>
    </source>
</evidence>
<dbReference type="SUPFAM" id="SSF81296">
    <property type="entry name" value="E set domains"/>
    <property type="match status" value="1"/>
</dbReference>
<evidence type="ECO:0000256" key="4">
    <source>
        <dbReference type="ARBA" id="ARBA00022692"/>
    </source>
</evidence>
<dbReference type="AlphaFoldDB" id="A0AA96RFW6"/>
<feature type="domain" description="Sulfatase N-terminal" evidence="8">
    <location>
        <begin position="236"/>
        <end position="527"/>
    </location>
</feature>
<dbReference type="CDD" id="cd16015">
    <property type="entry name" value="LTA_synthase"/>
    <property type="match status" value="1"/>
</dbReference>